<sequence>MDSTVVTVEFERTSRRCWNKFGGESLFALYSPFFVSLAAGNLSPRAFGNCIYQDYHFLRVLFAAYAPSYHTLIRLVFRYALAEENCEDGEYETVIVQEFKNSALQKVDTYEKLVQGIQNNLDPSHTPNIYKKWIDYYSSRDFKVLVSRNEYVLDKLSRCLDGGEIEVVDQLYHRALRLQIEFFADLPMDRPTLVPILRLEDRSRQLDIFFDYEKTCIVIDSAVVLAEAKMRICEIFGMPSATFSNKLRQQVFDFDGLWRALKQVAECERRANARLVESRLLHNLGLDDINCAASIVILRKGCKEFFQKIVEDKSPNVNVHVVSYCCSDLMRFVFPPVILRRRQTETKHVTVCIGGDVGDLLCLLWSRYRHCGQFIKIKPNESGASFWCEICPPLPCLGKEAERPFRGQLRHLEIRSRRSLHRLLLA</sequence>
<dbReference type="SUPFAM" id="SSF48613">
    <property type="entry name" value="Heme oxygenase-like"/>
    <property type="match status" value="1"/>
</dbReference>
<dbReference type="GO" id="GO:0005829">
    <property type="term" value="C:cytosol"/>
    <property type="evidence" value="ECO:0007669"/>
    <property type="project" value="TreeGrafter"/>
</dbReference>
<proteinExistence type="predicted"/>
<dbReference type="PANTHER" id="PTHR43198:SF9">
    <property type="entry name" value="AMINOPYRIMIDINE AMINOHYDROLASE, MITOCHONDRIAL ISOFORM X1-RELATED"/>
    <property type="match status" value="1"/>
</dbReference>
<dbReference type="InterPro" id="IPR050967">
    <property type="entry name" value="Thiamine_Salvage_TenA"/>
</dbReference>
<evidence type="ECO:0000313" key="2">
    <source>
        <dbReference type="Proteomes" id="UP001187192"/>
    </source>
</evidence>
<protein>
    <submittedName>
        <fullName evidence="1">Uncharacterized protein</fullName>
    </submittedName>
</protein>
<name>A0AA87Z6F3_FICCA</name>
<dbReference type="PANTHER" id="PTHR43198">
    <property type="entry name" value="BIFUNCTIONAL TH2 PROTEIN"/>
    <property type="match status" value="1"/>
</dbReference>
<keyword evidence="2" id="KW-1185">Reference proteome</keyword>
<organism evidence="1 2">
    <name type="scientific">Ficus carica</name>
    <name type="common">Common fig</name>
    <dbReference type="NCBI Taxonomy" id="3494"/>
    <lineage>
        <taxon>Eukaryota</taxon>
        <taxon>Viridiplantae</taxon>
        <taxon>Streptophyta</taxon>
        <taxon>Embryophyta</taxon>
        <taxon>Tracheophyta</taxon>
        <taxon>Spermatophyta</taxon>
        <taxon>Magnoliopsida</taxon>
        <taxon>eudicotyledons</taxon>
        <taxon>Gunneridae</taxon>
        <taxon>Pentapetalae</taxon>
        <taxon>rosids</taxon>
        <taxon>fabids</taxon>
        <taxon>Rosales</taxon>
        <taxon>Moraceae</taxon>
        <taxon>Ficeae</taxon>
        <taxon>Ficus</taxon>
    </lineage>
</organism>
<dbReference type="InterPro" id="IPR016084">
    <property type="entry name" value="Haem_Oase-like_multi-hlx"/>
</dbReference>
<comment type="caution">
    <text evidence="1">The sequence shown here is derived from an EMBL/GenBank/DDBJ whole genome shotgun (WGS) entry which is preliminary data.</text>
</comment>
<evidence type="ECO:0000313" key="1">
    <source>
        <dbReference type="EMBL" id="GMN30423.1"/>
    </source>
</evidence>
<reference evidence="1" key="1">
    <citation type="submission" date="2023-07" db="EMBL/GenBank/DDBJ databases">
        <title>draft genome sequence of fig (Ficus carica).</title>
        <authorList>
            <person name="Takahashi T."/>
            <person name="Nishimura K."/>
        </authorList>
    </citation>
    <scope>NUCLEOTIDE SEQUENCE</scope>
</reference>
<dbReference type="Proteomes" id="UP001187192">
    <property type="component" value="Unassembled WGS sequence"/>
</dbReference>
<accession>A0AA87Z6F3</accession>
<dbReference type="Gene3D" id="1.20.910.10">
    <property type="entry name" value="Heme oxygenase-like"/>
    <property type="match status" value="2"/>
</dbReference>
<dbReference type="AlphaFoldDB" id="A0AA87Z6F3"/>
<gene>
    <name evidence="1" type="ORF">TIFTF001_041458</name>
</gene>
<dbReference type="EMBL" id="BTGU01001858">
    <property type="protein sequence ID" value="GMN30423.1"/>
    <property type="molecule type" value="Genomic_DNA"/>
</dbReference>